<dbReference type="Proteomes" id="UP000079169">
    <property type="component" value="Unplaced"/>
</dbReference>
<organism evidence="1 2">
    <name type="scientific">Diaphorina citri</name>
    <name type="common">Asian citrus psyllid</name>
    <dbReference type="NCBI Taxonomy" id="121845"/>
    <lineage>
        <taxon>Eukaryota</taxon>
        <taxon>Metazoa</taxon>
        <taxon>Ecdysozoa</taxon>
        <taxon>Arthropoda</taxon>
        <taxon>Hexapoda</taxon>
        <taxon>Insecta</taxon>
        <taxon>Pterygota</taxon>
        <taxon>Neoptera</taxon>
        <taxon>Paraneoptera</taxon>
        <taxon>Hemiptera</taxon>
        <taxon>Sternorrhyncha</taxon>
        <taxon>Psylloidea</taxon>
        <taxon>Psyllidae</taxon>
        <taxon>Diaphorininae</taxon>
        <taxon>Diaphorina</taxon>
    </lineage>
</organism>
<sequence>MIFHSDGEFNQFLDTVLRHHSNLMANTKFNNIDMFIEFYNEYRHYMNTYDADFIDFFQRYQPRFRPNEDCTGMAIELLNRIAYEVPDVQYHSYLTTCAINIKEDAYESLNGWTGRLPRKFIHGHVAGFIRISVQNRLGYVILDPGFALQYPIVIMEDGHDPHLPVSFGSGRNPRGQNFEFQLLGWNTPYILARTFRPNSRIPVEAFLYAVGSPYCSFQETTTKPNQLNLSKSMVSRTATGAPTAAVYVDLKASEEEPLVFNVALYGGSKRTFSVPLSQPNQMSQKCGNSLYCTAVAGCGVWQVKCDLLPPRRKIKAFEHTSPQPCPRRDRRSHYHTVTDFLTVTVRALETWRAKHLVVEVRKFPVLHGRRWVRCLIVFEKVRLGALEIVEQVAERKGEFGIPHTLSLSFDASPFLLRGT</sequence>
<reference evidence="2" key="1">
    <citation type="submission" date="2025-08" db="UniProtKB">
        <authorList>
            <consortium name="RefSeq"/>
        </authorList>
    </citation>
    <scope>IDENTIFICATION</scope>
</reference>
<keyword evidence="1" id="KW-1185">Reference proteome</keyword>
<name>A0A1S3CYI0_DIACI</name>
<dbReference type="PaxDb" id="121845-A0A1S3CYI0"/>
<dbReference type="GeneID" id="103507746"/>
<dbReference type="AlphaFoldDB" id="A0A1S3CYI0"/>
<evidence type="ECO:0000313" key="2">
    <source>
        <dbReference type="RefSeq" id="XP_008470469.1"/>
    </source>
</evidence>
<protein>
    <submittedName>
        <fullName evidence="2">Uncharacterized protein LOC103507746</fullName>
    </submittedName>
</protein>
<evidence type="ECO:0000313" key="1">
    <source>
        <dbReference type="Proteomes" id="UP000079169"/>
    </source>
</evidence>
<proteinExistence type="predicted"/>
<gene>
    <name evidence="2" type="primary">LOC103507746</name>
</gene>
<accession>A0A1S3CYI0</accession>
<dbReference type="KEGG" id="dci:103507746"/>
<dbReference type="RefSeq" id="XP_008470469.1">
    <property type="nucleotide sequence ID" value="XM_008472247.3"/>
</dbReference>